<keyword evidence="3" id="KW-1185">Reference proteome</keyword>
<sequence length="643" mass="69376">MYKMSIQNHITESLPETSAYQAKDRHVTETALFKPKVDFSVVNCVSDAPDTPTVHNGNPNVHTSILLEPSEYFFDDEFSVPFDANLRDDVGSTHRGLTEESDEGISSSGATHRGACLAAVGHSRSDSCLFNPVDSGDSGQSGLGPNTNDPRIESPADKLYPKPSSTAYSGNKICRPDSTSAPSSSRHHAISADLSAILSDTGEADEQPENPLSGRAFVFSPPNPMFIPDPSSVTSSWMQAVMEGSCNHELKELLKRTAEALNYKLAWDDAQGALADGNDQNNPPSTSCLQRSTSQAKQIRSVGVATTDSMYTMTQDNSAPDTTTATTVGTTTWARVRSSRESLNSRKQVSVMDDVEAIECSNNREANGTVTLPQSTLAWRAIKMAAGNGMTTWGQLKRTASLATKQATNKTSDNKRNAHASLISDWKEQPLEKAAVHNILRSRSHRSPICNKAMHRYSGTLLEIFMRARAQDTISSSSVSSTRPSLLKQLGPTIANSSSNPKRTFSTRSLQVSASFTQSQTEASDDGPPINSTSPKTRLSTNRPIAPNPRIWFDGLLTTDGISTFSTTSQETGSAAAHKHGFALTSDNIPPPKPSAHPPVVPCRRSSMLPQFPPRRLAVRDLRRAGQTAMDNSGDDVVPPFAL</sequence>
<name>A0A3P7P6N4_DIBLA</name>
<feature type="region of interest" description="Disordered" evidence="1">
    <location>
        <begin position="490"/>
        <end position="545"/>
    </location>
</feature>
<accession>A0A3P7P6N4</accession>
<dbReference type="EMBL" id="UYRU01063514">
    <property type="protein sequence ID" value="VDN15752.1"/>
    <property type="molecule type" value="Genomic_DNA"/>
</dbReference>
<feature type="compositionally biased region" description="Basic and acidic residues" evidence="1">
    <location>
        <begin position="150"/>
        <end position="160"/>
    </location>
</feature>
<dbReference type="AlphaFoldDB" id="A0A3P7P6N4"/>
<feature type="compositionally biased region" description="Polar residues" evidence="1">
    <location>
        <begin position="494"/>
        <end position="522"/>
    </location>
</feature>
<feature type="compositionally biased region" description="Polar residues" evidence="1">
    <location>
        <begin position="137"/>
        <end position="149"/>
    </location>
</feature>
<protein>
    <submittedName>
        <fullName evidence="2">Uncharacterized protein</fullName>
    </submittedName>
</protein>
<feature type="compositionally biased region" description="Polar residues" evidence="1">
    <location>
        <begin position="530"/>
        <end position="543"/>
    </location>
</feature>
<feature type="compositionally biased region" description="Polar residues" evidence="1">
    <location>
        <begin position="278"/>
        <end position="295"/>
    </location>
</feature>
<reference evidence="2 3" key="1">
    <citation type="submission" date="2018-11" db="EMBL/GenBank/DDBJ databases">
        <authorList>
            <consortium name="Pathogen Informatics"/>
        </authorList>
    </citation>
    <scope>NUCLEOTIDE SEQUENCE [LARGE SCALE GENOMIC DNA]</scope>
</reference>
<dbReference type="Proteomes" id="UP000281553">
    <property type="component" value="Unassembled WGS sequence"/>
</dbReference>
<feature type="non-terminal residue" evidence="2">
    <location>
        <position position="643"/>
    </location>
</feature>
<evidence type="ECO:0000313" key="2">
    <source>
        <dbReference type="EMBL" id="VDN15752.1"/>
    </source>
</evidence>
<dbReference type="OrthoDB" id="9884296at2759"/>
<feature type="region of interest" description="Disordered" evidence="1">
    <location>
        <begin position="274"/>
        <end position="295"/>
    </location>
</feature>
<feature type="region of interest" description="Disordered" evidence="1">
    <location>
        <begin position="131"/>
        <end position="188"/>
    </location>
</feature>
<evidence type="ECO:0000256" key="1">
    <source>
        <dbReference type="SAM" id="MobiDB-lite"/>
    </source>
</evidence>
<evidence type="ECO:0000313" key="3">
    <source>
        <dbReference type="Proteomes" id="UP000281553"/>
    </source>
</evidence>
<proteinExistence type="predicted"/>
<gene>
    <name evidence="2" type="ORF">DILT_LOCUS11583</name>
</gene>
<organism evidence="2 3">
    <name type="scientific">Dibothriocephalus latus</name>
    <name type="common">Fish tapeworm</name>
    <name type="synonym">Diphyllobothrium latum</name>
    <dbReference type="NCBI Taxonomy" id="60516"/>
    <lineage>
        <taxon>Eukaryota</taxon>
        <taxon>Metazoa</taxon>
        <taxon>Spiralia</taxon>
        <taxon>Lophotrochozoa</taxon>
        <taxon>Platyhelminthes</taxon>
        <taxon>Cestoda</taxon>
        <taxon>Eucestoda</taxon>
        <taxon>Diphyllobothriidea</taxon>
        <taxon>Diphyllobothriidae</taxon>
        <taxon>Dibothriocephalus</taxon>
    </lineage>
</organism>